<dbReference type="InterPro" id="IPR016181">
    <property type="entry name" value="Acyl_CoA_acyltransferase"/>
</dbReference>
<reference evidence="3" key="1">
    <citation type="submission" date="2009-11" db="EMBL/GenBank/DDBJ databases">
        <title>The complete chromosome 2 of Sphaerobacter thermophilus DSM 20745.</title>
        <authorList>
            <person name="Lucas S."/>
            <person name="Copeland A."/>
            <person name="Lapidus A."/>
            <person name="Glavina del Rio T."/>
            <person name="Dalin E."/>
            <person name="Tice H."/>
            <person name="Bruce D."/>
            <person name="Goodwin L."/>
            <person name="Pitluck S."/>
            <person name="Kyrpides N."/>
            <person name="Mavromatis K."/>
            <person name="Ivanova N."/>
            <person name="Mikhailova N."/>
            <person name="LaButti K.M."/>
            <person name="Clum A."/>
            <person name="Sun H.I."/>
            <person name="Brettin T."/>
            <person name="Detter J.C."/>
            <person name="Han C."/>
            <person name="Larimer F."/>
            <person name="Land M."/>
            <person name="Hauser L."/>
            <person name="Markowitz V."/>
            <person name="Cheng J.F."/>
            <person name="Hugenholtz P."/>
            <person name="Woyke T."/>
            <person name="Wu D."/>
            <person name="Steenblock K."/>
            <person name="Schneider S."/>
            <person name="Pukall R."/>
            <person name="Goeker M."/>
            <person name="Klenk H.P."/>
            <person name="Eisen J.A."/>
        </authorList>
    </citation>
    <scope>NUCLEOTIDE SEQUENCE [LARGE SCALE GENOMIC DNA]</scope>
    <source>
        <strain evidence="3">ATCC 49802 / DSM 20745 / S 6022</strain>
    </source>
</reference>
<evidence type="ECO:0000259" key="1">
    <source>
        <dbReference type="PROSITE" id="PS51186"/>
    </source>
</evidence>
<dbReference type="HOGENOM" id="CLU_091690_1_0_0"/>
<dbReference type="RefSeq" id="WP_012873770.1">
    <property type="nucleotide sequence ID" value="NC_013524.1"/>
</dbReference>
<keyword evidence="2" id="KW-0808">Transferase</keyword>
<evidence type="ECO:0000313" key="2">
    <source>
        <dbReference type="EMBL" id="ACZ40735.1"/>
    </source>
</evidence>
<sequence>MSSTDTGIAVAHEVIERHSFALLEATRIYHTVWPDPNTRYVDVVAMLNRHAGYPGFAGLLARESTGRAVAMAYGHTTCPGQWWHDRVEPELPPESAGWLDDCFVLVELAVLPEYRRRGIARGLLERLLRSRTEARAALSTQEDNEPALALYAALGWRPIAGPMRFAPAGTPFVILGRELQGSW</sequence>
<dbReference type="KEGG" id="sti:Sthe_3335"/>
<keyword evidence="3" id="KW-1185">Reference proteome</keyword>
<dbReference type="EMBL" id="CP001824">
    <property type="protein sequence ID" value="ACZ40735.1"/>
    <property type="molecule type" value="Genomic_DNA"/>
</dbReference>
<feature type="domain" description="N-acetyltransferase" evidence="1">
    <location>
        <begin position="30"/>
        <end position="180"/>
    </location>
</feature>
<dbReference type="PROSITE" id="PS51186">
    <property type="entry name" value="GNAT"/>
    <property type="match status" value="1"/>
</dbReference>
<dbReference type="AlphaFoldDB" id="D1CA92"/>
<dbReference type="GO" id="GO:0016747">
    <property type="term" value="F:acyltransferase activity, transferring groups other than amino-acyl groups"/>
    <property type="evidence" value="ECO:0007669"/>
    <property type="project" value="InterPro"/>
</dbReference>
<protein>
    <submittedName>
        <fullName evidence="2">GCN5-related N-acetyltransferase</fullName>
    </submittedName>
</protein>
<dbReference type="STRING" id="479434.Sthe_3335"/>
<dbReference type="OrthoDB" id="3692150at2"/>
<dbReference type="Pfam" id="PF00583">
    <property type="entry name" value="Acetyltransf_1"/>
    <property type="match status" value="1"/>
</dbReference>
<gene>
    <name evidence="2" type="ordered locus">Sthe_3335</name>
</gene>
<reference evidence="2 3" key="2">
    <citation type="journal article" date="2010" name="Stand. Genomic Sci.">
        <title>Complete genome sequence of Desulfohalobium retbaense type strain (HR(100)).</title>
        <authorList>
            <person name="Spring S."/>
            <person name="Nolan M."/>
            <person name="Lapidus A."/>
            <person name="Glavina Del Rio T."/>
            <person name="Copeland A."/>
            <person name="Tice H."/>
            <person name="Cheng J.F."/>
            <person name="Lucas S."/>
            <person name="Land M."/>
            <person name="Chen F."/>
            <person name="Bruce D."/>
            <person name="Goodwin L."/>
            <person name="Pitluck S."/>
            <person name="Ivanova N."/>
            <person name="Mavromatis K."/>
            <person name="Mikhailova N."/>
            <person name="Pati A."/>
            <person name="Chen A."/>
            <person name="Palaniappan K."/>
            <person name="Hauser L."/>
            <person name="Chang Y.J."/>
            <person name="Jeffries C.D."/>
            <person name="Munk C."/>
            <person name="Kiss H."/>
            <person name="Chain P."/>
            <person name="Han C."/>
            <person name="Brettin T."/>
            <person name="Detter J.C."/>
            <person name="Schuler E."/>
            <person name="Goker M."/>
            <person name="Rohde M."/>
            <person name="Bristow J."/>
            <person name="Eisen J.A."/>
            <person name="Markowitz V."/>
            <person name="Hugenholtz P."/>
            <person name="Kyrpides N.C."/>
            <person name="Klenk H.P."/>
        </authorList>
    </citation>
    <scope>NUCLEOTIDE SEQUENCE [LARGE SCALE GENOMIC DNA]</scope>
    <source>
        <strain evidence="3">ATCC 49802 / DSM 20745 / S 6022</strain>
    </source>
</reference>
<dbReference type="CDD" id="cd04301">
    <property type="entry name" value="NAT_SF"/>
    <property type="match status" value="1"/>
</dbReference>
<proteinExistence type="predicted"/>
<dbReference type="Gene3D" id="3.40.630.30">
    <property type="match status" value="1"/>
</dbReference>
<accession>D1CA92</accession>
<organism evidence="2 3">
    <name type="scientific">Sphaerobacter thermophilus (strain ATCC 49802 / DSM 20745 / KCCM 41009 / NCIMB 13125 / S 6022)</name>
    <dbReference type="NCBI Taxonomy" id="479434"/>
    <lineage>
        <taxon>Bacteria</taxon>
        <taxon>Pseudomonadati</taxon>
        <taxon>Thermomicrobiota</taxon>
        <taxon>Thermomicrobia</taxon>
        <taxon>Sphaerobacterales</taxon>
        <taxon>Sphaerobacterineae</taxon>
        <taxon>Sphaerobacteraceae</taxon>
        <taxon>Sphaerobacter</taxon>
    </lineage>
</organism>
<name>D1CA92_SPHTD</name>
<dbReference type="eggNOG" id="COG0456">
    <property type="taxonomic scope" value="Bacteria"/>
</dbReference>
<dbReference type="Proteomes" id="UP000002027">
    <property type="component" value="Chromosome 2"/>
</dbReference>
<dbReference type="SUPFAM" id="SSF55729">
    <property type="entry name" value="Acyl-CoA N-acyltransferases (Nat)"/>
    <property type="match status" value="1"/>
</dbReference>
<dbReference type="InParanoid" id="D1CA92"/>
<dbReference type="InterPro" id="IPR000182">
    <property type="entry name" value="GNAT_dom"/>
</dbReference>
<evidence type="ECO:0000313" key="3">
    <source>
        <dbReference type="Proteomes" id="UP000002027"/>
    </source>
</evidence>